<feature type="transmembrane region" description="Helical" evidence="8">
    <location>
        <begin position="542"/>
        <end position="559"/>
    </location>
</feature>
<organism evidence="10 11">
    <name type="scientific">Mycobacterium simiae</name>
    <name type="common">Mycobacterium habana</name>
    <dbReference type="NCBI Taxonomy" id="1784"/>
    <lineage>
        <taxon>Bacteria</taxon>
        <taxon>Bacillati</taxon>
        <taxon>Actinomycetota</taxon>
        <taxon>Actinomycetes</taxon>
        <taxon>Mycobacteriales</taxon>
        <taxon>Mycobacteriaceae</taxon>
        <taxon>Mycobacterium</taxon>
        <taxon>Mycobacterium simiae complex</taxon>
    </lineage>
</organism>
<dbReference type="InterPro" id="IPR004869">
    <property type="entry name" value="MMPL_dom"/>
</dbReference>
<dbReference type="Proteomes" id="UP000324701">
    <property type="component" value="Unassembled WGS sequence"/>
</dbReference>
<comment type="subcellular location">
    <subcellularLocation>
        <location evidence="1">Cell membrane</location>
        <topology evidence="1">Multi-pass membrane protein</topology>
    </subcellularLocation>
</comment>
<comment type="caution">
    <text evidence="10">The sequence shown here is derived from an EMBL/GenBank/DDBJ whole genome shotgun (WGS) entry which is preliminary data.</text>
</comment>
<evidence type="ECO:0000256" key="7">
    <source>
        <dbReference type="SAM" id="MobiDB-lite"/>
    </source>
</evidence>
<evidence type="ECO:0000259" key="9">
    <source>
        <dbReference type="Pfam" id="PF03176"/>
    </source>
</evidence>
<evidence type="ECO:0000256" key="2">
    <source>
        <dbReference type="ARBA" id="ARBA00010157"/>
    </source>
</evidence>
<feature type="region of interest" description="Disordered" evidence="7">
    <location>
        <begin position="735"/>
        <end position="757"/>
    </location>
</feature>
<feature type="transmembrane region" description="Helical" evidence="8">
    <location>
        <begin position="571"/>
        <end position="589"/>
    </location>
</feature>
<keyword evidence="6 8" id="KW-0472">Membrane</keyword>
<name>A0A5B1BU45_MYCSI</name>
<sequence length="757" mass="80299">MLATMARICIRAPRRVIAATILVMLGTAIFGIPAATSLAPGGFVDPTSESARAAAVLAEKFHRGDLDLVLLVSSEGGAQSGPARIVGTDVARQLAASPFVAQVVSPWDTPQPAPGMISTDGKSAIILAALHGDESSAPKHAQALADRLARDRDGVTVLAGGSAMVYTQVNQQTEKDLLRMELIAIPLSFVALVWVFGGLLAAALPVAVGGFAILGSLAVLRGIALVTDVSIFALNVTVALGMALAIDYTLLIISRYRDELADGCDRDEALVRTMTTAGRTVLFSAMTVALSLVAMVAFPMYFLKSFAYAGVAVVVFSALAAVVVAPTVLVLLGHRLDALNVWQLGRRLLRRPQPTPLPVEQTFWYRTAKLVMRQAIPVGLVIITVLVTLGLPFLGIKWGYPDDRVLPSSASARMVSDRIRSDFSSNSATRVTIVIPDTIGLTKPDLDTYAAQLSEVTAVAAVSAPTGTFVTGQLKGPPSAPAALADGSAYLTVDSVAPLYTQASETQLDLLHAVTPPGGRDVHMTGIAQLNRDSIHGITSRLPLVFSFIAVVTLVLLFLMTGSVVLPIKAVLLNVLSLTAAFGALVWIFQDGHLGALGTTPTGTLVANIPVLMFCIAFGLSMDYEVFLLARIREYWLESSQTSAANNESIALGLAHTGRVITAAALLMSISFAGLISAEVSFMRMFGVGLTIAVLVDATLVRVLLVPAFMQVFGSLNWWAPRALARIHQRAFAGKSAVPSEHPKKRPRRRPRWEPQR</sequence>
<feature type="transmembrane region" description="Helical" evidence="8">
    <location>
        <begin position="651"/>
        <end position="676"/>
    </location>
</feature>
<feature type="domain" description="Membrane transport protein MMPL" evidence="9">
    <location>
        <begin position="406"/>
        <end position="723"/>
    </location>
</feature>
<dbReference type="Pfam" id="PF03176">
    <property type="entry name" value="MMPL"/>
    <property type="match status" value="2"/>
</dbReference>
<evidence type="ECO:0000256" key="4">
    <source>
        <dbReference type="ARBA" id="ARBA00022692"/>
    </source>
</evidence>
<evidence type="ECO:0000256" key="3">
    <source>
        <dbReference type="ARBA" id="ARBA00022475"/>
    </source>
</evidence>
<dbReference type="EMBL" id="VTZN01000013">
    <property type="protein sequence ID" value="KAA1251492.1"/>
    <property type="molecule type" value="Genomic_DNA"/>
</dbReference>
<gene>
    <name evidence="10" type="ORF">F0Q45_03900</name>
</gene>
<evidence type="ECO:0000256" key="8">
    <source>
        <dbReference type="SAM" id="Phobius"/>
    </source>
</evidence>
<comment type="similarity">
    <text evidence="2">Belongs to the resistance-nodulation-cell division (RND) (TC 2.A.6) family. MmpL subfamily.</text>
</comment>
<keyword evidence="5 8" id="KW-1133">Transmembrane helix</keyword>
<dbReference type="SUPFAM" id="SSF82866">
    <property type="entry name" value="Multidrug efflux transporter AcrB transmembrane domain"/>
    <property type="match status" value="2"/>
</dbReference>
<dbReference type="OrthoDB" id="7051771at2"/>
<feature type="transmembrane region" description="Helical" evidence="8">
    <location>
        <begin position="230"/>
        <end position="253"/>
    </location>
</feature>
<proteinExistence type="inferred from homology"/>
<dbReference type="Gene3D" id="1.20.1640.10">
    <property type="entry name" value="Multidrug efflux transporter AcrB transmembrane domain"/>
    <property type="match status" value="2"/>
</dbReference>
<feature type="transmembrane region" description="Helical" evidence="8">
    <location>
        <begin position="609"/>
        <end position="630"/>
    </location>
</feature>
<evidence type="ECO:0000256" key="6">
    <source>
        <dbReference type="ARBA" id="ARBA00023136"/>
    </source>
</evidence>
<evidence type="ECO:0000256" key="5">
    <source>
        <dbReference type="ARBA" id="ARBA00022989"/>
    </source>
</evidence>
<reference evidence="10 11" key="1">
    <citation type="submission" date="2019-09" db="EMBL/GenBank/DDBJ databases">
        <title>Report of infection by Mycobacterium simiae a patient suffering from pulmonary tuberculosis.</title>
        <authorList>
            <person name="Mohanty P.S."/>
            <person name="Bansal A.K."/>
            <person name="Singh H."/>
            <person name="Sharma S."/>
            <person name="Patil S.A."/>
            <person name="Upadhaya P."/>
            <person name="Singh P.K."/>
            <person name="Kumar D."/>
            <person name="Kumar S."/>
            <person name="Singh R.K."/>
            <person name="Chaudhary B."/>
        </authorList>
    </citation>
    <scope>NUCLEOTIDE SEQUENCE [LARGE SCALE GENOMIC DNA]</scope>
    <source>
        <strain evidence="10 11">JAL-560-SIM</strain>
    </source>
</reference>
<dbReference type="PANTHER" id="PTHR33406:SF11">
    <property type="entry name" value="MEMBRANE PROTEIN SCO6666-RELATED"/>
    <property type="match status" value="1"/>
</dbReference>
<dbReference type="PANTHER" id="PTHR33406">
    <property type="entry name" value="MEMBRANE PROTEIN MJ1562-RELATED"/>
    <property type="match status" value="1"/>
</dbReference>
<dbReference type="GO" id="GO:0005886">
    <property type="term" value="C:plasma membrane"/>
    <property type="evidence" value="ECO:0007669"/>
    <property type="project" value="UniProtKB-SubCell"/>
</dbReference>
<accession>A0A5B1BU45</accession>
<evidence type="ECO:0000256" key="1">
    <source>
        <dbReference type="ARBA" id="ARBA00004651"/>
    </source>
</evidence>
<evidence type="ECO:0000313" key="10">
    <source>
        <dbReference type="EMBL" id="KAA1251492.1"/>
    </source>
</evidence>
<keyword evidence="4 8" id="KW-0812">Transmembrane</keyword>
<feature type="transmembrane region" description="Helical" evidence="8">
    <location>
        <begin position="375"/>
        <end position="396"/>
    </location>
</feature>
<feature type="transmembrane region" description="Helical" evidence="8">
    <location>
        <begin position="281"/>
        <end position="302"/>
    </location>
</feature>
<keyword evidence="11" id="KW-1185">Reference proteome</keyword>
<evidence type="ECO:0000313" key="11">
    <source>
        <dbReference type="Proteomes" id="UP000324701"/>
    </source>
</evidence>
<feature type="transmembrane region" description="Helical" evidence="8">
    <location>
        <begin position="308"/>
        <end position="332"/>
    </location>
</feature>
<keyword evidence="3" id="KW-1003">Cell membrane</keyword>
<feature type="domain" description="Membrane transport protein MMPL" evidence="9">
    <location>
        <begin position="46"/>
        <end position="354"/>
    </location>
</feature>
<feature type="transmembrane region" description="Helical" evidence="8">
    <location>
        <begin position="203"/>
        <end position="224"/>
    </location>
</feature>
<dbReference type="InterPro" id="IPR050545">
    <property type="entry name" value="Mycobact_MmpL"/>
</dbReference>
<dbReference type="RefSeq" id="WP_149652676.1">
    <property type="nucleotide sequence ID" value="NZ_VTZN01000013.1"/>
</dbReference>
<feature type="transmembrane region" description="Helical" evidence="8">
    <location>
        <begin position="177"/>
        <end position="196"/>
    </location>
</feature>
<dbReference type="AlphaFoldDB" id="A0A5B1BU45"/>
<protein>
    <submittedName>
        <fullName evidence="10">MMPL family transporter</fullName>
    </submittedName>
</protein>